<dbReference type="GO" id="GO:0000166">
    <property type="term" value="F:nucleotide binding"/>
    <property type="evidence" value="ECO:0007669"/>
    <property type="project" value="InterPro"/>
</dbReference>
<dbReference type="PANTHER" id="PTHR43708">
    <property type="entry name" value="CONSERVED EXPRESSED OXIDOREDUCTASE (EUROFUNG)"/>
    <property type="match status" value="1"/>
</dbReference>
<name>A0A4R6YBV9_9BURK</name>
<feature type="domain" description="Gfo/Idh/MocA-like oxidoreductase N-terminal" evidence="3">
    <location>
        <begin position="2"/>
        <end position="116"/>
    </location>
</feature>
<evidence type="ECO:0000256" key="1">
    <source>
        <dbReference type="ARBA" id="ARBA00010928"/>
    </source>
</evidence>
<dbReference type="OrthoDB" id="9774191at2"/>
<dbReference type="SUPFAM" id="SSF55347">
    <property type="entry name" value="Glyceraldehyde-3-phosphate dehydrogenase-like, C-terminal domain"/>
    <property type="match status" value="1"/>
</dbReference>
<dbReference type="RefSeq" id="WP_133618784.1">
    <property type="nucleotide sequence ID" value="NZ_SNZE01000001.1"/>
</dbReference>
<evidence type="ECO:0000259" key="3">
    <source>
        <dbReference type="Pfam" id="PF01408"/>
    </source>
</evidence>
<evidence type="ECO:0000313" key="6">
    <source>
        <dbReference type="Proteomes" id="UP000294480"/>
    </source>
</evidence>
<dbReference type="EMBL" id="SNZE01000001">
    <property type="protein sequence ID" value="TDR33099.1"/>
    <property type="molecule type" value="Genomic_DNA"/>
</dbReference>
<gene>
    <name evidence="5" type="ORF">DFR44_101149</name>
</gene>
<dbReference type="Pfam" id="PF02894">
    <property type="entry name" value="GFO_IDH_MocA_C"/>
    <property type="match status" value="1"/>
</dbReference>
<dbReference type="PANTHER" id="PTHR43708:SF5">
    <property type="entry name" value="CONSERVED EXPRESSED OXIDOREDUCTASE (EUROFUNG)-RELATED"/>
    <property type="match status" value="1"/>
</dbReference>
<dbReference type="InterPro" id="IPR004104">
    <property type="entry name" value="Gfo/Idh/MocA-like_OxRdtase_C"/>
</dbReference>
<keyword evidence="6" id="KW-1185">Reference proteome</keyword>
<protein>
    <submittedName>
        <fullName evidence="5">Putative dehydrogenase</fullName>
    </submittedName>
</protein>
<dbReference type="Pfam" id="PF01408">
    <property type="entry name" value="GFO_IDH_MocA"/>
    <property type="match status" value="1"/>
</dbReference>
<reference evidence="5 6" key="1">
    <citation type="submission" date="2019-03" db="EMBL/GenBank/DDBJ databases">
        <title>Genomic Encyclopedia of Type Strains, Phase IV (KMG-IV): sequencing the most valuable type-strain genomes for metagenomic binning, comparative biology and taxonomic classification.</title>
        <authorList>
            <person name="Goeker M."/>
        </authorList>
    </citation>
    <scope>NUCLEOTIDE SEQUENCE [LARGE SCALE GENOMIC DNA]</scope>
    <source>
        <strain evidence="5 6">DSM 102852</strain>
    </source>
</reference>
<dbReference type="GO" id="GO:0016491">
    <property type="term" value="F:oxidoreductase activity"/>
    <property type="evidence" value="ECO:0007669"/>
    <property type="project" value="UniProtKB-KW"/>
</dbReference>
<feature type="domain" description="Gfo/Idh/MocA-like oxidoreductase C-terminal" evidence="4">
    <location>
        <begin position="132"/>
        <end position="347"/>
    </location>
</feature>
<organism evidence="5 6">
    <name type="scientific">Hydromonas duriensis</name>
    <dbReference type="NCBI Taxonomy" id="1527608"/>
    <lineage>
        <taxon>Bacteria</taxon>
        <taxon>Pseudomonadati</taxon>
        <taxon>Pseudomonadota</taxon>
        <taxon>Betaproteobacteria</taxon>
        <taxon>Burkholderiales</taxon>
        <taxon>Burkholderiaceae</taxon>
        <taxon>Hydromonas</taxon>
    </lineage>
</organism>
<evidence type="ECO:0000259" key="4">
    <source>
        <dbReference type="Pfam" id="PF02894"/>
    </source>
</evidence>
<dbReference type="AlphaFoldDB" id="A0A4R6YBV9"/>
<dbReference type="SUPFAM" id="SSF51735">
    <property type="entry name" value="NAD(P)-binding Rossmann-fold domains"/>
    <property type="match status" value="1"/>
</dbReference>
<comment type="similarity">
    <text evidence="1">Belongs to the Gfo/Idh/MocA family.</text>
</comment>
<dbReference type="InterPro" id="IPR036291">
    <property type="entry name" value="NAD(P)-bd_dom_sf"/>
</dbReference>
<comment type="caution">
    <text evidence="5">The sequence shown here is derived from an EMBL/GenBank/DDBJ whole genome shotgun (WGS) entry which is preliminary data.</text>
</comment>
<sequence length="350" mass="38604">MRAIIVGYGLAGQVFHAPLLRAAGFEVTAIVARDAQRRAHAAADFPHALLCDDLTQALSQSAAELVVLASPTATHAPLGIEALEAGRHVVIDKPFAVNQAEADALIEAAQRAEKLLIPFQNRRWDADFLTLKTLMDEQKLGPIMRYEARFDRFNPIVKDRWREHNIEGGGLLYDLGPHLVDQALQLFGAPEWVFCTQLMQRDNAQTDDGFELILGSSRTDYPYVALGASMFSPDGIQAAPRFKVNGRQATWLKHGFDPQETRLRSGVIPTQDDWCSEVDEARGFLIDGTTGEVSRTAAGIGQWPVFYKHVRAAMLGEARAPVLATQARWTCAVIDAARESARNGQRVYLT</sequence>
<evidence type="ECO:0000313" key="5">
    <source>
        <dbReference type="EMBL" id="TDR33099.1"/>
    </source>
</evidence>
<accession>A0A4R6YBV9</accession>
<dbReference type="Gene3D" id="3.40.50.720">
    <property type="entry name" value="NAD(P)-binding Rossmann-like Domain"/>
    <property type="match status" value="1"/>
</dbReference>
<keyword evidence="2" id="KW-0560">Oxidoreductase</keyword>
<dbReference type="InterPro" id="IPR051317">
    <property type="entry name" value="Gfo/Idh/MocA_oxidoreduct"/>
</dbReference>
<dbReference type="Proteomes" id="UP000294480">
    <property type="component" value="Unassembled WGS sequence"/>
</dbReference>
<dbReference type="InterPro" id="IPR000683">
    <property type="entry name" value="Gfo/Idh/MocA-like_OxRdtase_N"/>
</dbReference>
<dbReference type="Gene3D" id="3.30.360.10">
    <property type="entry name" value="Dihydrodipicolinate Reductase, domain 2"/>
    <property type="match status" value="1"/>
</dbReference>
<evidence type="ECO:0000256" key="2">
    <source>
        <dbReference type="ARBA" id="ARBA00023002"/>
    </source>
</evidence>
<proteinExistence type="inferred from homology"/>